<evidence type="ECO:0000256" key="1">
    <source>
        <dbReference type="SAM" id="Phobius"/>
    </source>
</evidence>
<protein>
    <submittedName>
        <fullName evidence="2">Uncharacterized protein</fullName>
    </submittedName>
</protein>
<reference evidence="2" key="2">
    <citation type="journal article" date="2015" name="Data Brief">
        <title>Shoot transcriptome of the giant reed, Arundo donax.</title>
        <authorList>
            <person name="Barrero R.A."/>
            <person name="Guerrero F.D."/>
            <person name="Moolhuijzen P."/>
            <person name="Goolsby J.A."/>
            <person name="Tidwell J."/>
            <person name="Bellgard S.E."/>
            <person name="Bellgard M.I."/>
        </authorList>
    </citation>
    <scope>NUCLEOTIDE SEQUENCE</scope>
    <source>
        <tissue evidence="2">Shoot tissue taken approximately 20 cm above the soil surface</tissue>
    </source>
</reference>
<feature type="transmembrane region" description="Helical" evidence="1">
    <location>
        <begin position="50"/>
        <end position="73"/>
    </location>
</feature>
<feature type="transmembrane region" description="Helical" evidence="1">
    <location>
        <begin position="25"/>
        <end position="44"/>
    </location>
</feature>
<sequence>MLFGGQTSKESESYKKGKTIILCDFLYRVGDFLYGVGDFLYGVLSKLMSFRTSTIFVMLLHNLNGLAFIHNLARVLMAMRVEQIYVHPQTCLAGAVI</sequence>
<evidence type="ECO:0000313" key="2">
    <source>
        <dbReference type="EMBL" id="JAD98232.1"/>
    </source>
</evidence>
<dbReference type="AlphaFoldDB" id="A0A0A9EQD3"/>
<proteinExistence type="predicted"/>
<keyword evidence="1" id="KW-0472">Membrane</keyword>
<dbReference type="EMBL" id="GBRH01199663">
    <property type="protein sequence ID" value="JAD98232.1"/>
    <property type="molecule type" value="Transcribed_RNA"/>
</dbReference>
<keyword evidence="1" id="KW-0812">Transmembrane</keyword>
<accession>A0A0A9EQD3</accession>
<organism evidence="2">
    <name type="scientific">Arundo donax</name>
    <name type="common">Giant reed</name>
    <name type="synonym">Donax arundinaceus</name>
    <dbReference type="NCBI Taxonomy" id="35708"/>
    <lineage>
        <taxon>Eukaryota</taxon>
        <taxon>Viridiplantae</taxon>
        <taxon>Streptophyta</taxon>
        <taxon>Embryophyta</taxon>
        <taxon>Tracheophyta</taxon>
        <taxon>Spermatophyta</taxon>
        <taxon>Magnoliopsida</taxon>
        <taxon>Liliopsida</taxon>
        <taxon>Poales</taxon>
        <taxon>Poaceae</taxon>
        <taxon>PACMAD clade</taxon>
        <taxon>Arundinoideae</taxon>
        <taxon>Arundineae</taxon>
        <taxon>Arundo</taxon>
    </lineage>
</organism>
<reference evidence="2" key="1">
    <citation type="submission" date="2014-09" db="EMBL/GenBank/DDBJ databases">
        <authorList>
            <person name="Magalhaes I.L.F."/>
            <person name="Oliveira U."/>
            <person name="Santos F.R."/>
            <person name="Vidigal T.H.D.A."/>
            <person name="Brescovit A.D."/>
            <person name="Santos A.J."/>
        </authorList>
    </citation>
    <scope>NUCLEOTIDE SEQUENCE</scope>
    <source>
        <tissue evidence="2">Shoot tissue taken approximately 20 cm above the soil surface</tissue>
    </source>
</reference>
<keyword evidence="1" id="KW-1133">Transmembrane helix</keyword>
<name>A0A0A9EQD3_ARUDO</name>